<dbReference type="SUPFAM" id="SSF88946">
    <property type="entry name" value="Sigma2 domain of RNA polymerase sigma factors"/>
    <property type="match status" value="1"/>
</dbReference>
<accession>E2ZNX7</accession>
<dbReference type="GO" id="GO:0016987">
    <property type="term" value="F:sigma factor activity"/>
    <property type="evidence" value="ECO:0007669"/>
    <property type="project" value="UniProtKB-KW"/>
</dbReference>
<dbReference type="Gene3D" id="1.10.1740.10">
    <property type="match status" value="1"/>
</dbReference>
<keyword evidence="2" id="KW-0805">Transcription regulation</keyword>
<dbReference type="PANTHER" id="PTHR43133:SF51">
    <property type="entry name" value="RNA POLYMERASE SIGMA FACTOR"/>
    <property type="match status" value="1"/>
</dbReference>
<evidence type="ECO:0000259" key="6">
    <source>
        <dbReference type="Pfam" id="PF08281"/>
    </source>
</evidence>
<comment type="caution">
    <text evidence="7">The sequence shown here is derived from an EMBL/GenBank/DDBJ whole genome shotgun (WGS) entry which is preliminary data.</text>
</comment>
<dbReference type="InterPro" id="IPR013324">
    <property type="entry name" value="RNA_pol_sigma_r3/r4-like"/>
</dbReference>
<gene>
    <name evidence="7" type="ORF">HMPREF9436_03408</name>
</gene>
<dbReference type="Pfam" id="PF04542">
    <property type="entry name" value="Sigma70_r2"/>
    <property type="match status" value="1"/>
</dbReference>
<organism evidence="7 8">
    <name type="scientific">Faecalibacterium cf. prausnitzii KLE1255</name>
    <dbReference type="NCBI Taxonomy" id="748224"/>
    <lineage>
        <taxon>Bacteria</taxon>
        <taxon>Bacillati</taxon>
        <taxon>Bacillota</taxon>
        <taxon>Clostridia</taxon>
        <taxon>Eubacteriales</taxon>
        <taxon>Oscillospiraceae</taxon>
        <taxon>Faecalibacterium</taxon>
    </lineage>
</organism>
<dbReference type="InterPro" id="IPR039425">
    <property type="entry name" value="RNA_pol_sigma-70-like"/>
</dbReference>
<sequence length="181" mass="21088">MEVIVLLSLYLAVLDDQSKEEQFIDVYNTYKRLVYHTAYKIMGDSYLAEDVLQEVFLYVAKNFSKIHRENCHELAAYLVSCSRSRAYDMLRKQREEPLEEVPDAPDDAPVPDDAVVSTDNIQHLTELIGQMKPMYRAPLRLLAMGYTNREIAESLGLTDEVVRMRLFRGRKLLWKELNSHE</sequence>
<comment type="similarity">
    <text evidence="1">Belongs to the sigma-70 factor family. ECF subfamily.</text>
</comment>
<name>E2ZNX7_9FIRM</name>
<proteinExistence type="inferred from homology"/>
<dbReference type="InterPro" id="IPR013325">
    <property type="entry name" value="RNA_pol_sigma_r2"/>
</dbReference>
<dbReference type="InterPro" id="IPR013249">
    <property type="entry name" value="RNA_pol_sigma70_r4_t2"/>
</dbReference>
<feature type="domain" description="RNA polymerase sigma-70 region 2" evidence="5">
    <location>
        <begin position="27"/>
        <end position="94"/>
    </location>
</feature>
<evidence type="ECO:0000256" key="4">
    <source>
        <dbReference type="ARBA" id="ARBA00023163"/>
    </source>
</evidence>
<dbReference type="Pfam" id="PF08281">
    <property type="entry name" value="Sigma70_r4_2"/>
    <property type="match status" value="1"/>
</dbReference>
<evidence type="ECO:0000256" key="2">
    <source>
        <dbReference type="ARBA" id="ARBA00023015"/>
    </source>
</evidence>
<dbReference type="Gene3D" id="1.10.10.10">
    <property type="entry name" value="Winged helix-like DNA-binding domain superfamily/Winged helix DNA-binding domain"/>
    <property type="match status" value="1"/>
</dbReference>
<keyword evidence="4" id="KW-0804">Transcription</keyword>
<dbReference type="eggNOG" id="COG1595">
    <property type="taxonomic scope" value="Bacteria"/>
</dbReference>
<evidence type="ECO:0000313" key="7">
    <source>
        <dbReference type="EMBL" id="EFQ05131.1"/>
    </source>
</evidence>
<dbReference type="EMBL" id="AECU01000249">
    <property type="protein sequence ID" value="EFQ05131.1"/>
    <property type="molecule type" value="Genomic_DNA"/>
</dbReference>
<dbReference type="NCBIfam" id="TIGR02937">
    <property type="entry name" value="sigma70-ECF"/>
    <property type="match status" value="1"/>
</dbReference>
<evidence type="ECO:0000313" key="8">
    <source>
        <dbReference type="Proteomes" id="UP000006028"/>
    </source>
</evidence>
<dbReference type="BioCyc" id="FCF748224-HMP:GTSS-2380-MONOMER"/>
<protein>
    <submittedName>
        <fullName evidence="7">Sigma-70 region 2</fullName>
    </submittedName>
</protein>
<dbReference type="InterPro" id="IPR007627">
    <property type="entry name" value="RNA_pol_sigma70_r2"/>
</dbReference>
<dbReference type="GO" id="GO:0006352">
    <property type="term" value="P:DNA-templated transcription initiation"/>
    <property type="evidence" value="ECO:0007669"/>
    <property type="project" value="InterPro"/>
</dbReference>
<dbReference type="PANTHER" id="PTHR43133">
    <property type="entry name" value="RNA POLYMERASE ECF-TYPE SIGMA FACTO"/>
    <property type="match status" value="1"/>
</dbReference>
<dbReference type="AlphaFoldDB" id="E2ZNX7"/>
<reference evidence="7 8" key="1">
    <citation type="submission" date="2010-08" db="EMBL/GenBank/DDBJ databases">
        <authorList>
            <person name="Weinstock G."/>
            <person name="Sodergren E."/>
            <person name="Clifton S."/>
            <person name="Fulton L."/>
            <person name="Fulton B."/>
            <person name="Courtney L."/>
            <person name="Fronick C."/>
            <person name="Harrison M."/>
            <person name="Strong C."/>
            <person name="Farmer C."/>
            <person name="Delahaunty K."/>
            <person name="Markovic C."/>
            <person name="Hall O."/>
            <person name="Minx P."/>
            <person name="Tomlinson C."/>
            <person name="Mitreva M."/>
            <person name="Hou S."/>
            <person name="Chen J."/>
            <person name="Wollam A."/>
            <person name="Pepin K.H."/>
            <person name="Johnson M."/>
            <person name="Bhonagiri V."/>
            <person name="Zhang X."/>
            <person name="Suruliraj S."/>
            <person name="Warren W."/>
            <person name="Chinwalla A."/>
            <person name="Mardis E.R."/>
            <person name="Wilson R.K."/>
        </authorList>
    </citation>
    <scope>NUCLEOTIDE SEQUENCE [LARGE SCALE GENOMIC DNA]</scope>
    <source>
        <strain evidence="7 8">KLE1255</strain>
    </source>
</reference>
<dbReference type="InterPro" id="IPR014284">
    <property type="entry name" value="RNA_pol_sigma-70_dom"/>
</dbReference>
<dbReference type="InterPro" id="IPR036388">
    <property type="entry name" value="WH-like_DNA-bd_sf"/>
</dbReference>
<evidence type="ECO:0000259" key="5">
    <source>
        <dbReference type="Pfam" id="PF04542"/>
    </source>
</evidence>
<feature type="domain" description="RNA polymerase sigma factor 70 region 4 type 2" evidence="6">
    <location>
        <begin position="124"/>
        <end position="173"/>
    </location>
</feature>
<dbReference type="STRING" id="748224.HMPREF9436_03408"/>
<dbReference type="HOGENOM" id="CLU_047691_4_1_9"/>
<evidence type="ECO:0000256" key="3">
    <source>
        <dbReference type="ARBA" id="ARBA00023082"/>
    </source>
</evidence>
<dbReference type="GO" id="GO:0003677">
    <property type="term" value="F:DNA binding"/>
    <property type="evidence" value="ECO:0007669"/>
    <property type="project" value="InterPro"/>
</dbReference>
<dbReference type="Proteomes" id="UP000006028">
    <property type="component" value="Unassembled WGS sequence"/>
</dbReference>
<keyword evidence="3" id="KW-0731">Sigma factor</keyword>
<evidence type="ECO:0000256" key="1">
    <source>
        <dbReference type="ARBA" id="ARBA00010641"/>
    </source>
</evidence>
<dbReference type="SUPFAM" id="SSF88659">
    <property type="entry name" value="Sigma3 and sigma4 domains of RNA polymerase sigma factors"/>
    <property type="match status" value="1"/>
</dbReference>